<dbReference type="AlphaFoldDB" id="Q3JGD7"/>
<evidence type="ECO:0000313" key="3">
    <source>
        <dbReference type="Proteomes" id="UP000002700"/>
    </source>
</evidence>
<dbReference type="HOGENOM" id="CLU_557448_0_0_4"/>
<dbReference type="EnsemblBacteria" id="ABA53647">
    <property type="protein sequence ID" value="ABA53647"/>
    <property type="gene ID" value="BURPS1710b_A2215"/>
</dbReference>
<evidence type="ECO:0000313" key="2">
    <source>
        <dbReference type="EMBL" id="ABA53647.1"/>
    </source>
</evidence>
<gene>
    <name evidence="2" type="ordered locus">BURPS1710b_A2215</name>
</gene>
<evidence type="ECO:0000256" key="1">
    <source>
        <dbReference type="SAM" id="MobiDB-lite"/>
    </source>
</evidence>
<dbReference type="EMBL" id="CP000125">
    <property type="protein sequence ID" value="ABA53647.1"/>
    <property type="molecule type" value="Genomic_DNA"/>
</dbReference>
<feature type="region of interest" description="Disordered" evidence="1">
    <location>
        <begin position="458"/>
        <end position="489"/>
    </location>
</feature>
<feature type="compositionally biased region" description="Basic and acidic residues" evidence="1">
    <location>
        <begin position="468"/>
        <end position="489"/>
    </location>
</feature>
<accession>Q3JGD7</accession>
<name>Q3JGD7_BURP1</name>
<dbReference type="Proteomes" id="UP000002700">
    <property type="component" value="Chromosome II"/>
</dbReference>
<feature type="region of interest" description="Disordered" evidence="1">
    <location>
        <begin position="254"/>
        <end position="277"/>
    </location>
</feature>
<organism evidence="2 3">
    <name type="scientific">Burkholderia pseudomallei (strain 1710b)</name>
    <dbReference type="NCBI Taxonomy" id="320372"/>
    <lineage>
        <taxon>Bacteria</taxon>
        <taxon>Pseudomonadati</taxon>
        <taxon>Pseudomonadota</taxon>
        <taxon>Betaproteobacteria</taxon>
        <taxon>Burkholderiales</taxon>
        <taxon>Burkholderiaceae</taxon>
        <taxon>Burkholderia</taxon>
        <taxon>pseudomallei group</taxon>
    </lineage>
</organism>
<sequence>MLVGRVRIRAGTFETYRHREHPRRARVAECIRIVRVGDMRVGDMRGRGVRVCFRHFFDVRGRDMRVRNGQAQAACVAGECIHGRALATNISSARVFVTPVRVDRPRQKRPLRRHASASGITFVAHVEVRAVAIRQSRRAPRFAAAHALASCDPRRARPWPHAGNMLVRGMRVATCACARCVFPQAMHVSAARAAITTPAALRAKRHASRTSNAPVGCPDSIRLYSALFGSIRLESNRLESSLPRTLPDRAVHRFRTPPCTQAPPRRASPRPPQSTRIETAAIRGRTRRRDAPEMPAQRLLRAEPRERGNARDGQRGIALDHLLREPDPLADQPFVRAEPGRVAKLPLQRARTHRRARGERRERMRLPRVCAHPVDQLREPVAADARQRPRHELRLAAVAMRRQHEPLRDAIRDRAAVIAAHEMHQHVEARRRTRRRDDPPRVDIERIGIHAQRRIARPQALGVAPVRGDGRAVEHARRGQHEHARADRA</sequence>
<protein>
    <submittedName>
        <fullName evidence="2">Uncharacterized protein</fullName>
    </submittedName>
</protein>
<proteinExistence type="predicted"/>
<reference evidence="2 3" key="1">
    <citation type="submission" date="2005-09" db="EMBL/GenBank/DDBJ databases">
        <authorList>
            <person name="Woods D.E."/>
            <person name="Nierman W.C."/>
        </authorList>
    </citation>
    <scope>NUCLEOTIDE SEQUENCE [LARGE SCALE GENOMIC DNA]</scope>
    <source>
        <strain evidence="2 3">1710b</strain>
    </source>
</reference>
<dbReference type="KEGG" id="bpm:BURPS1710b_A2215"/>